<organism evidence="2 3">
    <name type="scientific">Nesterenkonia sedimenti</name>
    <dbReference type="NCBI Taxonomy" id="1463632"/>
    <lineage>
        <taxon>Bacteria</taxon>
        <taxon>Bacillati</taxon>
        <taxon>Actinomycetota</taxon>
        <taxon>Actinomycetes</taxon>
        <taxon>Micrococcales</taxon>
        <taxon>Micrococcaceae</taxon>
        <taxon>Nesterenkonia</taxon>
    </lineage>
</organism>
<name>A0A7X8TK74_9MICC</name>
<dbReference type="InterPro" id="IPR027417">
    <property type="entry name" value="P-loop_NTPase"/>
</dbReference>
<dbReference type="Gene3D" id="3.40.50.300">
    <property type="entry name" value="P-loop containing nucleotide triphosphate hydrolases"/>
    <property type="match status" value="1"/>
</dbReference>
<dbReference type="CDD" id="cd10439">
    <property type="entry name" value="GIY-YIG_COG3410"/>
    <property type="match status" value="1"/>
</dbReference>
<keyword evidence="3" id="KW-1185">Reference proteome</keyword>
<sequence length="610" mass="70514">MTGCDQLKVFSFAFDEQAETSLPFRDKRLANWPAVYILRNEETKRAYVGESLNVARRVGQHYASEDKKSLRTARGSRESRIVLDSTFNKPAALDLEAFLIQHLAGDGRYELLNRNDGIIDRNYFQRSNYQRRFREEVFRKLREHGVFTRSLEEIENDDLFKLSPYKSLEPSQEHAVKSILHIILRELESERSLGPMVVEGGPGTGKTIIAVFLIKLLMDLAATPADELLDESGRDSEFPEFFIEENRKAIESLLKQGRGIALVVPMQSLRESIQRVFRRIPNLSADMVIDPFAVGKSEEKFSLLVVDESHRLNQRANQTAGTRNKQFAEINQKLFGNTGGWETKTQLDWVTTQSQHQVLLLDRAQSVRPADLPRPILDRLVQVAHEESKHHELISQMRIQGEQAGDYIEYVQRLLSSEPPEPTSFGDYEFKLFDDPGAMHEAIRQRDKEFGLARMAAGFAWPWISRLKGRKTEYDIEIGDYKARWNGRAKDWVDSEGSLEEVGSIHTLQGYDLNYTGVIIGKDLRFDEEAGRLVFDRSNYFDKKGMERNKYYGRDWTQEELLQWVLNIYFVLLTRGRLGTFVYVCDEPLREYMTSLSRTDLHFSDRVSIR</sequence>
<dbReference type="Gene3D" id="3.40.1440.10">
    <property type="entry name" value="GIY-YIG endonuclease"/>
    <property type="match status" value="1"/>
</dbReference>
<comment type="caution">
    <text evidence="2">The sequence shown here is derived from an EMBL/GenBank/DDBJ whole genome shotgun (WGS) entry which is preliminary data.</text>
</comment>
<dbReference type="InterPro" id="IPR018647">
    <property type="entry name" value="SLFN_3-like_DNA/RNA_helicase"/>
</dbReference>
<dbReference type="Pfam" id="PF09848">
    <property type="entry name" value="SLFN-g3_helicase"/>
    <property type="match status" value="1"/>
</dbReference>
<protein>
    <submittedName>
        <fullName evidence="2">DUF2075 domain-containing protein</fullName>
    </submittedName>
</protein>
<dbReference type="EMBL" id="JABAHY010000006">
    <property type="protein sequence ID" value="NLS09872.1"/>
    <property type="molecule type" value="Genomic_DNA"/>
</dbReference>
<dbReference type="SUPFAM" id="SSF52540">
    <property type="entry name" value="P-loop containing nucleoside triphosphate hydrolases"/>
    <property type="match status" value="1"/>
</dbReference>
<dbReference type="Pfam" id="PF01541">
    <property type="entry name" value="GIY-YIG"/>
    <property type="match status" value="1"/>
</dbReference>
<evidence type="ECO:0000313" key="3">
    <source>
        <dbReference type="Proteomes" id="UP000523139"/>
    </source>
</evidence>
<dbReference type="Proteomes" id="UP000523139">
    <property type="component" value="Unassembled WGS sequence"/>
</dbReference>
<dbReference type="SUPFAM" id="SSF82771">
    <property type="entry name" value="GIY-YIG endonuclease"/>
    <property type="match status" value="1"/>
</dbReference>
<dbReference type="AlphaFoldDB" id="A0A7X8TK74"/>
<dbReference type="RefSeq" id="WP_168887361.1">
    <property type="nucleotide sequence ID" value="NZ_JABAHY010000006.1"/>
</dbReference>
<reference evidence="2 3" key="1">
    <citation type="submission" date="2020-04" db="EMBL/GenBank/DDBJ databases">
        <title>Nesterenkonia sp. nov., isolated from marine sediment.</title>
        <authorList>
            <person name="Zhang G."/>
        </authorList>
    </citation>
    <scope>NUCLEOTIDE SEQUENCE [LARGE SCALE GENOMIC DNA]</scope>
    <source>
        <strain evidence="2 3">MY13</strain>
    </source>
</reference>
<accession>A0A7X8TK74</accession>
<feature type="domain" description="GIY-YIG" evidence="1">
    <location>
        <begin position="31"/>
        <end position="111"/>
    </location>
</feature>
<evidence type="ECO:0000259" key="1">
    <source>
        <dbReference type="PROSITE" id="PS50164"/>
    </source>
</evidence>
<proteinExistence type="predicted"/>
<dbReference type="InterPro" id="IPR000305">
    <property type="entry name" value="GIY-YIG_endonuc"/>
</dbReference>
<dbReference type="InterPro" id="IPR035901">
    <property type="entry name" value="GIY-YIG_endonuc_sf"/>
</dbReference>
<evidence type="ECO:0000313" key="2">
    <source>
        <dbReference type="EMBL" id="NLS09872.1"/>
    </source>
</evidence>
<gene>
    <name evidence="2" type="ORF">HGQ17_07625</name>
</gene>
<dbReference type="PROSITE" id="PS50164">
    <property type="entry name" value="GIY_YIG"/>
    <property type="match status" value="1"/>
</dbReference>